<proteinExistence type="predicted"/>
<keyword evidence="2" id="KW-1185">Reference proteome</keyword>
<organism evidence="1 2">
    <name type="scientific">Dreissena polymorpha</name>
    <name type="common">Zebra mussel</name>
    <name type="synonym">Mytilus polymorpha</name>
    <dbReference type="NCBI Taxonomy" id="45954"/>
    <lineage>
        <taxon>Eukaryota</taxon>
        <taxon>Metazoa</taxon>
        <taxon>Spiralia</taxon>
        <taxon>Lophotrochozoa</taxon>
        <taxon>Mollusca</taxon>
        <taxon>Bivalvia</taxon>
        <taxon>Autobranchia</taxon>
        <taxon>Heteroconchia</taxon>
        <taxon>Euheterodonta</taxon>
        <taxon>Imparidentia</taxon>
        <taxon>Neoheterodontei</taxon>
        <taxon>Myida</taxon>
        <taxon>Dreissenoidea</taxon>
        <taxon>Dreissenidae</taxon>
        <taxon>Dreissena</taxon>
    </lineage>
</organism>
<dbReference type="EMBL" id="JAIWYP010000001">
    <property type="protein sequence ID" value="KAH3890354.1"/>
    <property type="molecule type" value="Genomic_DNA"/>
</dbReference>
<comment type="caution">
    <text evidence="1">The sequence shown here is derived from an EMBL/GenBank/DDBJ whole genome shotgun (WGS) entry which is preliminary data.</text>
</comment>
<dbReference type="AlphaFoldDB" id="A0A9D4S2P9"/>
<accession>A0A9D4S2P9</accession>
<evidence type="ECO:0000313" key="1">
    <source>
        <dbReference type="EMBL" id="KAH3890354.1"/>
    </source>
</evidence>
<evidence type="ECO:0000313" key="2">
    <source>
        <dbReference type="Proteomes" id="UP000828390"/>
    </source>
</evidence>
<protein>
    <submittedName>
        <fullName evidence="1">Uncharacterized protein</fullName>
    </submittedName>
</protein>
<dbReference type="Proteomes" id="UP000828390">
    <property type="component" value="Unassembled WGS sequence"/>
</dbReference>
<reference evidence="1" key="1">
    <citation type="journal article" date="2019" name="bioRxiv">
        <title>The Genome of the Zebra Mussel, Dreissena polymorpha: A Resource for Invasive Species Research.</title>
        <authorList>
            <person name="McCartney M.A."/>
            <person name="Auch B."/>
            <person name="Kono T."/>
            <person name="Mallez S."/>
            <person name="Zhang Y."/>
            <person name="Obille A."/>
            <person name="Becker A."/>
            <person name="Abrahante J.E."/>
            <person name="Garbe J."/>
            <person name="Badalamenti J.P."/>
            <person name="Herman A."/>
            <person name="Mangelson H."/>
            <person name="Liachko I."/>
            <person name="Sullivan S."/>
            <person name="Sone E.D."/>
            <person name="Koren S."/>
            <person name="Silverstein K.A.T."/>
            <person name="Beckman K.B."/>
            <person name="Gohl D.M."/>
        </authorList>
    </citation>
    <scope>NUCLEOTIDE SEQUENCE</scope>
    <source>
        <strain evidence="1">Duluth1</strain>
        <tissue evidence="1">Whole animal</tissue>
    </source>
</reference>
<sequence length="68" mass="7477">MGSFQNYLFNEKVEQDGKRQTALTDDQLCPKEVTSLSVKKNCAAGVSVDFLDDLQQSLVNVGTSHNIT</sequence>
<name>A0A9D4S2P9_DREPO</name>
<gene>
    <name evidence="1" type="ORF">DPMN_014433</name>
</gene>
<reference evidence="1" key="2">
    <citation type="submission" date="2020-11" db="EMBL/GenBank/DDBJ databases">
        <authorList>
            <person name="McCartney M.A."/>
            <person name="Auch B."/>
            <person name="Kono T."/>
            <person name="Mallez S."/>
            <person name="Becker A."/>
            <person name="Gohl D.M."/>
            <person name="Silverstein K.A.T."/>
            <person name="Koren S."/>
            <person name="Bechman K.B."/>
            <person name="Herman A."/>
            <person name="Abrahante J.E."/>
            <person name="Garbe J."/>
        </authorList>
    </citation>
    <scope>NUCLEOTIDE SEQUENCE</scope>
    <source>
        <strain evidence="1">Duluth1</strain>
        <tissue evidence="1">Whole animal</tissue>
    </source>
</reference>